<dbReference type="NCBIfam" id="TIGR02899">
    <property type="entry name" value="spore_safA"/>
    <property type="match status" value="1"/>
</dbReference>
<comment type="caution">
    <text evidence="4">The sequence shown here is derived from an EMBL/GenBank/DDBJ whole genome shotgun (WGS) entry which is preliminary data.</text>
</comment>
<feature type="region of interest" description="Disordered" evidence="1">
    <location>
        <begin position="206"/>
        <end position="242"/>
    </location>
</feature>
<name>A0A109MUW9_9BACI</name>
<feature type="compositionally biased region" description="Polar residues" evidence="1">
    <location>
        <begin position="348"/>
        <end position="357"/>
    </location>
</feature>
<gene>
    <name evidence="4" type="ORF">AS888_07510</name>
</gene>
<evidence type="ECO:0000313" key="4">
    <source>
        <dbReference type="EMBL" id="KWW15885.1"/>
    </source>
</evidence>
<dbReference type="InterPro" id="IPR036779">
    <property type="entry name" value="LysM_dom_sf"/>
</dbReference>
<evidence type="ECO:0000259" key="3">
    <source>
        <dbReference type="PROSITE" id="PS51782"/>
    </source>
</evidence>
<dbReference type="CDD" id="cd00118">
    <property type="entry name" value="LysM"/>
    <property type="match status" value="1"/>
</dbReference>
<dbReference type="InterPro" id="IPR018392">
    <property type="entry name" value="LysM"/>
</dbReference>
<dbReference type="EMBL" id="LNNH01000038">
    <property type="protein sequence ID" value="KWW15885.1"/>
    <property type="molecule type" value="Genomic_DNA"/>
</dbReference>
<sequence length="592" mass="65411">MKIHIVQKGDTLWKLAKKYGVSFEELKKVNAQLSNPDMMMPGMKIKIPGTTGAVIKETIKPNIHMGVKESQIQQYPAQPAPMKEQQMMQPPVKEQPKYQPPMKEQPKYQPPMKEQPKYQPPMKEQPKYQPPMKEQPKYQPPMKEQPKYQPPMKEQPKYQPPMKEQPKPIVKEKQIIVPKEVQVPTPVIPEVDINNYYMVNMTNMSVQKPPAPPPLPKKEEPVAKKKKKKKPDVSPSQEYCEPVDDCIPMTPIMPGTGYNMQPPPWAHMPMQGMQAPYHGGYGNQETQGYQMMDESSEIWGESPDMQSMGPQGYVQGASMNPYNQQQHYPYQASAPMPHHFYGGMMGQQHQVAGSYMQQDHESPSESPYNHHNHPQQSEDEEDCGCNKGLLGTYGPEVKGQYQPGQSMNAYEHHHPDYHQYQSDQSQPHYHDPNLGAYPQMGNPMQYQYETESAESDQAQQYQPFVMPGQNGGQPGMMMGGQNGGQPGMMMGGQNGGQPGMMMGGQNGGQPGMMMPGQNGGQPGMMMGGQNGGQPGMMGGQNGGQPGMMMGGQNGGQPGMMGGQNGGQPGMMGGQNGGQPGMMMGGQNGGQLG</sequence>
<dbReference type="SMART" id="SM00257">
    <property type="entry name" value="LysM"/>
    <property type="match status" value="1"/>
</dbReference>
<proteinExistence type="predicted"/>
<dbReference type="Proteomes" id="UP000064189">
    <property type="component" value="Unassembled WGS sequence"/>
</dbReference>
<feature type="region of interest" description="Disordered" evidence="1">
    <location>
        <begin position="79"/>
        <end position="169"/>
    </location>
</feature>
<dbReference type="AlphaFoldDB" id="A0A109MUW9"/>
<feature type="domain" description="HTH cro/C1-type" evidence="2">
    <location>
        <begin position="10"/>
        <end position="26"/>
    </location>
</feature>
<evidence type="ECO:0000313" key="5">
    <source>
        <dbReference type="Proteomes" id="UP000064189"/>
    </source>
</evidence>
<dbReference type="PROSITE" id="PS50943">
    <property type="entry name" value="HTH_CROC1"/>
    <property type="match status" value="1"/>
</dbReference>
<dbReference type="InterPro" id="IPR014248">
    <property type="entry name" value="Spore_coat_assembly_SafA"/>
</dbReference>
<dbReference type="InterPro" id="IPR001387">
    <property type="entry name" value="Cro/C1-type_HTH"/>
</dbReference>
<dbReference type="SUPFAM" id="SSF54106">
    <property type="entry name" value="LysM domain"/>
    <property type="match status" value="1"/>
</dbReference>
<dbReference type="PROSITE" id="PS51782">
    <property type="entry name" value="LYSM"/>
    <property type="match status" value="1"/>
</dbReference>
<feature type="region of interest" description="Disordered" evidence="1">
    <location>
        <begin position="418"/>
        <end position="438"/>
    </location>
</feature>
<evidence type="ECO:0000256" key="1">
    <source>
        <dbReference type="SAM" id="MobiDB-lite"/>
    </source>
</evidence>
<feature type="non-terminal residue" evidence="4">
    <location>
        <position position="592"/>
    </location>
</feature>
<keyword evidence="5" id="KW-1185">Reference proteome</keyword>
<reference evidence="4 5" key="1">
    <citation type="submission" date="2015-11" db="EMBL/GenBank/DDBJ databases">
        <title>Genome Sequence of Bacillus simplex strain VanAntwerpen2.</title>
        <authorList>
            <person name="Couger M.B."/>
        </authorList>
    </citation>
    <scope>NUCLEOTIDE SEQUENCE [LARGE SCALE GENOMIC DNA]</scope>
    <source>
        <strain evidence="4 5">VanAntwerpen02</strain>
    </source>
</reference>
<evidence type="ECO:0000259" key="2">
    <source>
        <dbReference type="PROSITE" id="PS50943"/>
    </source>
</evidence>
<feature type="domain" description="LysM" evidence="3">
    <location>
        <begin position="2"/>
        <end position="47"/>
    </location>
</feature>
<dbReference type="Pfam" id="PF01476">
    <property type="entry name" value="LysM"/>
    <property type="match status" value="1"/>
</dbReference>
<organism evidence="4 5">
    <name type="scientific">Peribacillus simplex</name>
    <dbReference type="NCBI Taxonomy" id="1478"/>
    <lineage>
        <taxon>Bacteria</taxon>
        <taxon>Bacillati</taxon>
        <taxon>Bacillota</taxon>
        <taxon>Bacilli</taxon>
        <taxon>Bacillales</taxon>
        <taxon>Bacillaceae</taxon>
        <taxon>Peribacillus</taxon>
    </lineage>
</organism>
<dbReference type="RefSeq" id="WP_061143464.1">
    <property type="nucleotide sequence ID" value="NZ_LNNH01000038.1"/>
</dbReference>
<accession>A0A109MUW9</accession>
<feature type="region of interest" description="Disordered" evidence="1">
    <location>
        <begin position="348"/>
        <end position="388"/>
    </location>
</feature>
<dbReference type="Gene3D" id="3.10.350.10">
    <property type="entry name" value="LysM domain"/>
    <property type="match status" value="1"/>
</dbReference>
<protein>
    <submittedName>
        <fullName evidence="4">Uncharacterized protein</fullName>
    </submittedName>
</protein>